<evidence type="ECO:0000313" key="1">
    <source>
        <dbReference type="EMBL" id="JAH38094.1"/>
    </source>
</evidence>
<protein>
    <submittedName>
        <fullName evidence="1">Uncharacterized protein</fullName>
    </submittedName>
</protein>
<proteinExistence type="predicted"/>
<organism evidence="1">
    <name type="scientific">Anguilla anguilla</name>
    <name type="common">European freshwater eel</name>
    <name type="synonym">Muraena anguilla</name>
    <dbReference type="NCBI Taxonomy" id="7936"/>
    <lineage>
        <taxon>Eukaryota</taxon>
        <taxon>Metazoa</taxon>
        <taxon>Chordata</taxon>
        <taxon>Craniata</taxon>
        <taxon>Vertebrata</taxon>
        <taxon>Euteleostomi</taxon>
        <taxon>Actinopterygii</taxon>
        <taxon>Neopterygii</taxon>
        <taxon>Teleostei</taxon>
        <taxon>Anguilliformes</taxon>
        <taxon>Anguillidae</taxon>
        <taxon>Anguilla</taxon>
    </lineage>
</organism>
<name>A0A0E9S9L2_ANGAN</name>
<dbReference type="AlphaFoldDB" id="A0A0E9S9L2"/>
<dbReference type="EMBL" id="GBXM01070483">
    <property type="protein sequence ID" value="JAH38094.1"/>
    <property type="molecule type" value="Transcribed_RNA"/>
</dbReference>
<reference evidence="1" key="2">
    <citation type="journal article" date="2015" name="Fish Shellfish Immunol.">
        <title>Early steps in the European eel (Anguilla anguilla)-Vibrio vulnificus interaction in the gills: Role of the RtxA13 toxin.</title>
        <authorList>
            <person name="Callol A."/>
            <person name="Pajuelo D."/>
            <person name="Ebbesson L."/>
            <person name="Teles M."/>
            <person name="MacKenzie S."/>
            <person name="Amaro C."/>
        </authorList>
    </citation>
    <scope>NUCLEOTIDE SEQUENCE</scope>
</reference>
<accession>A0A0E9S9L2</accession>
<reference evidence="1" key="1">
    <citation type="submission" date="2014-11" db="EMBL/GenBank/DDBJ databases">
        <authorList>
            <person name="Amaro Gonzalez C."/>
        </authorList>
    </citation>
    <scope>NUCLEOTIDE SEQUENCE</scope>
</reference>
<sequence>MVFHSIGQDTIYEQVSLTQEPMP</sequence>